<gene>
    <name evidence="2" type="ORF">SMACR_06845</name>
</gene>
<proteinExistence type="predicted"/>
<keyword evidence="1" id="KW-1133">Transmembrane helix</keyword>
<keyword evidence="1" id="KW-0812">Transmembrane</keyword>
<dbReference type="Gene3D" id="1.20.1250.20">
    <property type="entry name" value="MFS general substrate transporter like domains"/>
    <property type="match status" value="1"/>
</dbReference>
<dbReference type="VEuPathDB" id="FungiDB:SMAC_06845"/>
<dbReference type="Proteomes" id="UP000433876">
    <property type="component" value="Unassembled WGS sequence"/>
</dbReference>
<protein>
    <submittedName>
        <fullName evidence="2">Uncharacterized protein</fullName>
    </submittedName>
</protein>
<dbReference type="EMBL" id="NMPR01000111">
    <property type="protein sequence ID" value="KAA8630199.1"/>
    <property type="molecule type" value="Genomic_DNA"/>
</dbReference>
<name>A0A8S8ZL19_SORMA</name>
<sequence>MDKPPNKIDVTIKAIQYDNTDLSSAIAFERSLSFLEACKFYPAAILWSAFVSIGPICFVILSEASATRVRSKSIAPRDCRPGRARGKLGFFFGGLAALCLVWSYLRVPETNGRTYEELDILFDRKVGVRQFEGYGIDSEGVD</sequence>
<comment type="caution">
    <text evidence="2">The sequence shown here is derived from an EMBL/GenBank/DDBJ whole genome shotgun (WGS) entry which is preliminary data.</text>
</comment>
<reference evidence="2 3" key="1">
    <citation type="submission" date="2017-07" db="EMBL/GenBank/DDBJ databases">
        <title>Genome sequence of the Sordaria macrospora wild type strain R19027.</title>
        <authorList>
            <person name="Nowrousian M."/>
            <person name="Teichert I."/>
            <person name="Kueck U."/>
        </authorList>
    </citation>
    <scope>NUCLEOTIDE SEQUENCE [LARGE SCALE GENOMIC DNA]</scope>
    <source>
        <strain evidence="2 3">R19027</strain>
        <tissue evidence="2">Mycelium</tissue>
    </source>
</reference>
<keyword evidence="1" id="KW-0472">Membrane</keyword>
<feature type="transmembrane region" description="Helical" evidence="1">
    <location>
        <begin position="88"/>
        <end position="105"/>
    </location>
</feature>
<organism evidence="2 3">
    <name type="scientific">Sordaria macrospora</name>
    <dbReference type="NCBI Taxonomy" id="5147"/>
    <lineage>
        <taxon>Eukaryota</taxon>
        <taxon>Fungi</taxon>
        <taxon>Dikarya</taxon>
        <taxon>Ascomycota</taxon>
        <taxon>Pezizomycotina</taxon>
        <taxon>Sordariomycetes</taxon>
        <taxon>Sordariomycetidae</taxon>
        <taxon>Sordariales</taxon>
        <taxon>Sordariaceae</taxon>
        <taxon>Sordaria</taxon>
    </lineage>
</organism>
<dbReference type="InterPro" id="IPR036259">
    <property type="entry name" value="MFS_trans_sf"/>
</dbReference>
<accession>A0A8S8ZL19</accession>
<feature type="transmembrane region" description="Helical" evidence="1">
    <location>
        <begin position="40"/>
        <end position="67"/>
    </location>
</feature>
<evidence type="ECO:0000313" key="2">
    <source>
        <dbReference type="EMBL" id="KAA8630199.1"/>
    </source>
</evidence>
<evidence type="ECO:0000256" key="1">
    <source>
        <dbReference type="SAM" id="Phobius"/>
    </source>
</evidence>
<evidence type="ECO:0000313" key="3">
    <source>
        <dbReference type="Proteomes" id="UP000433876"/>
    </source>
</evidence>
<dbReference type="AlphaFoldDB" id="A0A8S8ZL19"/>